<evidence type="ECO:0000256" key="1">
    <source>
        <dbReference type="ARBA" id="ARBA00023015"/>
    </source>
</evidence>
<keyword evidence="3" id="KW-0804">Transcription</keyword>
<dbReference type="RefSeq" id="WP_091599110.1">
    <property type="nucleotide sequence ID" value="NZ_FNEE01000023.1"/>
</dbReference>
<keyword evidence="2" id="KW-0238">DNA-binding</keyword>
<dbReference type="PROSITE" id="PS50011">
    <property type="entry name" value="PROTEIN_KINASE_DOM"/>
    <property type="match status" value="1"/>
</dbReference>
<evidence type="ECO:0000256" key="2">
    <source>
        <dbReference type="ARBA" id="ARBA00023125"/>
    </source>
</evidence>
<evidence type="ECO:0000313" key="7">
    <source>
        <dbReference type="Proteomes" id="UP000198894"/>
    </source>
</evidence>
<dbReference type="Gene3D" id="1.10.260.40">
    <property type="entry name" value="lambda repressor-like DNA-binding domains"/>
    <property type="match status" value="1"/>
</dbReference>
<dbReference type="Gene3D" id="3.40.50.2300">
    <property type="match status" value="2"/>
</dbReference>
<dbReference type="EMBL" id="FNEE01000023">
    <property type="protein sequence ID" value="SDK93915.1"/>
    <property type="molecule type" value="Genomic_DNA"/>
</dbReference>
<dbReference type="SUPFAM" id="SSF47413">
    <property type="entry name" value="lambda repressor-like DNA-binding domains"/>
    <property type="match status" value="1"/>
</dbReference>
<feature type="domain" description="Protein kinase" evidence="4">
    <location>
        <begin position="178"/>
        <end position="343"/>
    </location>
</feature>
<keyword evidence="7" id="KW-1185">Reference proteome</keyword>
<gene>
    <name evidence="6" type="ORF">SAMN05428953_12376</name>
</gene>
<dbReference type="Pfam" id="PF00356">
    <property type="entry name" value="LacI"/>
    <property type="match status" value="1"/>
</dbReference>
<reference evidence="7" key="1">
    <citation type="submission" date="2016-10" db="EMBL/GenBank/DDBJ databases">
        <authorList>
            <person name="Varghese N."/>
            <person name="Submissions S."/>
        </authorList>
    </citation>
    <scope>NUCLEOTIDE SEQUENCE [LARGE SCALE GENOMIC DNA]</scope>
    <source>
        <strain evidence="7">CGMCC 1.11022</strain>
    </source>
</reference>
<evidence type="ECO:0000259" key="4">
    <source>
        <dbReference type="PROSITE" id="PS50011"/>
    </source>
</evidence>
<proteinExistence type="predicted"/>
<dbReference type="GO" id="GO:0004672">
    <property type="term" value="F:protein kinase activity"/>
    <property type="evidence" value="ECO:0007669"/>
    <property type="project" value="InterPro"/>
</dbReference>
<name>A0A1G9FZY3_9HYPH</name>
<dbReference type="CDD" id="cd01392">
    <property type="entry name" value="HTH_LacI"/>
    <property type="match status" value="1"/>
</dbReference>
<dbReference type="GO" id="GO:0003700">
    <property type="term" value="F:DNA-binding transcription factor activity"/>
    <property type="evidence" value="ECO:0007669"/>
    <property type="project" value="TreeGrafter"/>
</dbReference>
<dbReference type="GO" id="GO:0000976">
    <property type="term" value="F:transcription cis-regulatory region binding"/>
    <property type="evidence" value="ECO:0007669"/>
    <property type="project" value="TreeGrafter"/>
</dbReference>
<dbReference type="Proteomes" id="UP000198894">
    <property type="component" value="Unassembled WGS sequence"/>
</dbReference>
<dbReference type="CDD" id="cd06307">
    <property type="entry name" value="PBP1_sugar_binding"/>
    <property type="match status" value="1"/>
</dbReference>
<evidence type="ECO:0000313" key="6">
    <source>
        <dbReference type="EMBL" id="SDK93915.1"/>
    </source>
</evidence>
<dbReference type="Pfam" id="PF13407">
    <property type="entry name" value="Peripla_BP_4"/>
    <property type="match status" value="1"/>
</dbReference>
<sequence>MRSTVTDIAREAGVSAATVDRVLNNRAGVRARTREVVLETAQRLGYIAENSNSPTPRHAPPGDVIRLDFALPAGTNSFIKMLHRHIETQAQSRPDLDVRVATIEGFNPDRLARLLQELRGQTQGVGVIALDHPTVREAIRSLSASGVKVVTIASDILHVPRVAYIGIDNRAAGRLAGYLLNRFMGAGRPGKVALFAGSLSYRGHEEREMGFRHILTEESPNLQIVEMREMLDDREKAYAEASALLDRHPDLAAIYNVGAGNTGIARALKERGRALSTVFLGHEVTEGTKELLLDGTLDAVIDQNPRVEAREALNTLTHAVRGLPYELHQPRLQVIFRESIPEI</sequence>
<dbReference type="InterPro" id="IPR028082">
    <property type="entry name" value="Peripla_BP_I"/>
</dbReference>
<evidence type="ECO:0000259" key="5">
    <source>
        <dbReference type="PROSITE" id="PS50932"/>
    </source>
</evidence>
<dbReference type="PANTHER" id="PTHR30146">
    <property type="entry name" value="LACI-RELATED TRANSCRIPTIONAL REPRESSOR"/>
    <property type="match status" value="1"/>
</dbReference>
<dbReference type="SUPFAM" id="SSF53822">
    <property type="entry name" value="Periplasmic binding protein-like I"/>
    <property type="match status" value="1"/>
</dbReference>
<dbReference type="InterPro" id="IPR000843">
    <property type="entry name" value="HTH_LacI"/>
</dbReference>
<protein>
    <submittedName>
        <fullName evidence="6">Transcriptional regulator, LacI family</fullName>
    </submittedName>
</protein>
<dbReference type="PANTHER" id="PTHR30146:SF152">
    <property type="entry name" value="TRANSCRIPTIONAL REGULATORY PROTEIN"/>
    <property type="match status" value="1"/>
</dbReference>
<keyword evidence="1" id="KW-0805">Transcription regulation</keyword>
<dbReference type="PRINTS" id="PR00036">
    <property type="entry name" value="HTHLACI"/>
</dbReference>
<dbReference type="InterPro" id="IPR025997">
    <property type="entry name" value="SBP_2_dom"/>
</dbReference>
<dbReference type="PROSITE" id="PS50932">
    <property type="entry name" value="HTH_LACI_2"/>
    <property type="match status" value="1"/>
</dbReference>
<dbReference type="InterPro" id="IPR000719">
    <property type="entry name" value="Prot_kinase_dom"/>
</dbReference>
<dbReference type="GO" id="GO:0005524">
    <property type="term" value="F:ATP binding"/>
    <property type="evidence" value="ECO:0007669"/>
    <property type="project" value="InterPro"/>
</dbReference>
<accession>A0A1G9FZY3</accession>
<evidence type="ECO:0000256" key="3">
    <source>
        <dbReference type="ARBA" id="ARBA00023163"/>
    </source>
</evidence>
<feature type="domain" description="HTH lacI-type" evidence="5">
    <location>
        <begin position="3"/>
        <end position="47"/>
    </location>
</feature>
<organism evidence="6 7">
    <name type="scientific">Mesorhizobium muleiense</name>
    <dbReference type="NCBI Taxonomy" id="1004279"/>
    <lineage>
        <taxon>Bacteria</taxon>
        <taxon>Pseudomonadati</taxon>
        <taxon>Pseudomonadota</taxon>
        <taxon>Alphaproteobacteria</taxon>
        <taxon>Hyphomicrobiales</taxon>
        <taxon>Phyllobacteriaceae</taxon>
        <taxon>Mesorhizobium</taxon>
    </lineage>
</organism>
<dbReference type="SMART" id="SM00354">
    <property type="entry name" value="HTH_LACI"/>
    <property type="match status" value="1"/>
</dbReference>
<dbReference type="InterPro" id="IPR010982">
    <property type="entry name" value="Lambda_DNA-bd_dom_sf"/>
</dbReference>
<dbReference type="PROSITE" id="PS00356">
    <property type="entry name" value="HTH_LACI_1"/>
    <property type="match status" value="1"/>
</dbReference>
<dbReference type="AlphaFoldDB" id="A0A1G9FZY3"/>